<feature type="region of interest" description="Disordered" evidence="1">
    <location>
        <begin position="529"/>
        <end position="584"/>
    </location>
</feature>
<dbReference type="VEuPathDB" id="PiroplasmaDB:BEWA_028710"/>
<evidence type="ECO:0000313" key="3">
    <source>
        <dbReference type="Proteomes" id="UP000031512"/>
    </source>
</evidence>
<dbReference type="STRING" id="1537102.L0AYD2"/>
<feature type="region of interest" description="Disordered" evidence="1">
    <location>
        <begin position="151"/>
        <end position="171"/>
    </location>
</feature>
<dbReference type="RefSeq" id="XP_004829687.1">
    <property type="nucleotide sequence ID" value="XM_004829630.1"/>
</dbReference>
<gene>
    <name evidence="2" type="ORF">BEWA_028710</name>
</gene>
<sequence length="631" mass="70481">MTSGGKPERIVPNYRIKRILALDDEAPKVNKAAVTALAKAVRKCPKGESPGNCKDDGVIYAEKGNLLEPATDYRYVTHGKPFGPVITDLYYGEHELQINNGGGPTSLSTKRPDAWEVTTYYSFTHDGGEEINKPLVLRLQDYKGEHWYYNADGDANDRKEDEGPKEPNTRWKKIDNTREFPSSDTESVSLQFKNELDRLACKLHDLHSVDIYENGGIHGKYSCPCKNINVDIEKSLNKDGINGYICYTHRYDPSITRARYRSTLLTWRTDEGAKYEAFSLSDKTLNLSVFYWDKDEDHRKPLLMQVYVGSMEAGLFGKAPRDVSKEEGEYPNPYCKAYNHDGCPQNVKVTDYNGYKPSGYTALRHIYGTDGTFTITGFTGEPKIYEKEFPIWNVKELIVFFPKRDKEPPGATNAPFLVYVSSDGGRTKKWYTGKGHRLYRNRDGNSWEVEKDGLQEIIKRLEQQLAEEIPKIGEPTAITEKTLEHADLSDQVPDTESETKILLQGSPVAQMAGNVSPVVGHTLTALSGSRGTALSGEEGGSAQPAVTTDPSLTTTTTEAEAVTQAHSNSVSTPGTSPPQNHSNTDSFWTIEKIIPTVLTGVGTSALACFTGWKLYNRYKGDPWVRHMRFYG</sequence>
<dbReference type="AlphaFoldDB" id="L0AYD2"/>
<reference evidence="2 3" key="1">
    <citation type="journal article" date="2012" name="BMC Genomics">
        <title>Comparative genomic analysis and phylogenetic position of Theileria equi.</title>
        <authorList>
            <person name="Kappmeyer L.S."/>
            <person name="Thiagarajan M."/>
            <person name="Herndon D.R."/>
            <person name="Ramsay J.D."/>
            <person name="Caler E."/>
            <person name="Djikeng A."/>
            <person name="Gillespie J.J."/>
            <person name="Lau A.O."/>
            <person name="Roalson E.H."/>
            <person name="Silva J.C."/>
            <person name="Silva M.G."/>
            <person name="Suarez C.E."/>
            <person name="Ueti M.W."/>
            <person name="Nene V.M."/>
            <person name="Mealey R.H."/>
            <person name="Knowles D.P."/>
            <person name="Brayton K.A."/>
        </authorList>
    </citation>
    <scope>NUCLEOTIDE SEQUENCE [LARGE SCALE GENOMIC DNA]</scope>
    <source>
        <strain evidence="2 3">WA</strain>
    </source>
</reference>
<dbReference type="OrthoDB" id="6359008at2759"/>
<feature type="compositionally biased region" description="Basic and acidic residues" evidence="1">
    <location>
        <begin position="155"/>
        <end position="171"/>
    </location>
</feature>
<evidence type="ECO:0000256" key="1">
    <source>
        <dbReference type="SAM" id="MobiDB-lite"/>
    </source>
</evidence>
<feature type="compositionally biased region" description="Polar residues" evidence="1">
    <location>
        <begin position="566"/>
        <end position="584"/>
    </location>
</feature>
<accession>L0AYD2</accession>
<dbReference type="EMBL" id="CP001669">
    <property type="protein sequence ID" value="AFZ80021.1"/>
    <property type="molecule type" value="Genomic_DNA"/>
</dbReference>
<proteinExistence type="predicted"/>
<evidence type="ECO:0000313" key="2">
    <source>
        <dbReference type="EMBL" id="AFZ80021.1"/>
    </source>
</evidence>
<organism evidence="2 3">
    <name type="scientific">Theileria equi strain WA</name>
    <dbReference type="NCBI Taxonomy" id="1537102"/>
    <lineage>
        <taxon>Eukaryota</taxon>
        <taxon>Sar</taxon>
        <taxon>Alveolata</taxon>
        <taxon>Apicomplexa</taxon>
        <taxon>Aconoidasida</taxon>
        <taxon>Piroplasmida</taxon>
        <taxon>Theileriidae</taxon>
        <taxon>Theileria</taxon>
    </lineage>
</organism>
<dbReference type="Gene3D" id="2.60.120.1540">
    <property type="match status" value="1"/>
</dbReference>
<keyword evidence="3" id="KW-1185">Reference proteome</keyword>
<dbReference type="GeneID" id="15803921"/>
<dbReference type="Proteomes" id="UP000031512">
    <property type="component" value="Chromosome 1"/>
</dbReference>
<protein>
    <submittedName>
        <fullName evidence="2">Uncharacterized protein</fullName>
    </submittedName>
</protein>
<dbReference type="KEGG" id="beq:BEWA_028710"/>
<feature type="compositionally biased region" description="Low complexity" evidence="1">
    <location>
        <begin position="544"/>
        <end position="565"/>
    </location>
</feature>
<name>L0AYD2_THEEQ</name>